<organism evidence="7">
    <name type="scientific">freshwater metagenome</name>
    <dbReference type="NCBI Taxonomy" id="449393"/>
    <lineage>
        <taxon>unclassified sequences</taxon>
        <taxon>metagenomes</taxon>
        <taxon>ecological metagenomes</taxon>
    </lineage>
</organism>
<evidence type="ECO:0000256" key="3">
    <source>
        <dbReference type="ARBA" id="ARBA00022989"/>
    </source>
</evidence>
<feature type="transmembrane region" description="Helical" evidence="5">
    <location>
        <begin position="12"/>
        <end position="36"/>
    </location>
</feature>
<dbReference type="InterPro" id="IPR000620">
    <property type="entry name" value="EamA_dom"/>
</dbReference>
<feature type="transmembrane region" description="Helical" evidence="5">
    <location>
        <begin position="101"/>
        <end position="123"/>
    </location>
</feature>
<dbReference type="InterPro" id="IPR050638">
    <property type="entry name" value="AA-Vitamin_Transporters"/>
</dbReference>
<keyword evidence="4 5" id="KW-0472">Membrane</keyword>
<dbReference type="AlphaFoldDB" id="A0A6J6DXJ5"/>
<dbReference type="PANTHER" id="PTHR32322:SF2">
    <property type="entry name" value="EAMA DOMAIN-CONTAINING PROTEIN"/>
    <property type="match status" value="1"/>
</dbReference>
<dbReference type="Pfam" id="PF00892">
    <property type="entry name" value="EamA"/>
    <property type="match status" value="2"/>
</dbReference>
<feature type="transmembrane region" description="Helical" evidence="5">
    <location>
        <begin position="279"/>
        <end position="295"/>
    </location>
</feature>
<evidence type="ECO:0000256" key="1">
    <source>
        <dbReference type="ARBA" id="ARBA00004141"/>
    </source>
</evidence>
<feature type="transmembrane region" description="Helical" evidence="5">
    <location>
        <begin position="191"/>
        <end position="212"/>
    </location>
</feature>
<dbReference type="InterPro" id="IPR037185">
    <property type="entry name" value="EmrE-like"/>
</dbReference>
<feature type="transmembrane region" description="Helical" evidence="5">
    <location>
        <begin position="130"/>
        <end position="151"/>
    </location>
</feature>
<protein>
    <submittedName>
        <fullName evidence="7">Unannotated protein</fullName>
    </submittedName>
</protein>
<keyword evidence="2 5" id="KW-0812">Transmembrane</keyword>
<dbReference type="SUPFAM" id="SSF103481">
    <property type="entry name" value="Multidrug resistance efflux transporter EmrE"/>
    <property type="match status" value="2"/>
</dbReference>
<sequence>MSPATSTSPRASSWLPGFIALGLVWGLSFLFIAVSLTSLTPFGVACVRTLLGAAALLAWSGIRRITLSRSARLWGASLIYAFFVNVIPAFLFAVAETLVSSALAGVLNATTPMMTIVMTLLIFRDQRISANQLVGILTGFVGIVVLSGTLFEPQGENSVLGIGLVLVATACYGVAFPFARRYLSPSGLPATTLATMQLSSGAAWFVVALPFFPVQSSPWTLESILAIASLGILGTGFAYIWNFRTINIAGSAIASTVTYISPVVAVLAGVVFINESVHWYQILGGAIVVLSAALVQERIRIFTAKTPGK</sequence>
<evidence type="ECO:0000256" key="4">
    <source>
        <dbReference type="ARBA" id="ARBA00023136"/>
    </source>
</evidence>
<evidence type="ECO:0000259" key="6">
    <source>
        <dbReference type="Pfam" id="PF00892"/>
    </source>
</evidence>
<feature type="domain" description="EamA" evidence="6">
    <location>
        <begin position="15"/>
        <end position="147"/>
    </location>
</feature>
<dbReference type="GO" id="GO:0016020">
    <property type="term" value="C:membrane"/>
    <property type="evidence" value="ECO:0007669"/>
    <property type="project" value="UniProtKB-SubCell"/>
</dbReference>
<feature type="transmembrane region" description="Helical" evidence="5">
    <location>
        <begin position="253"/>
        <end position="273"/>
    </location>
</feature>
<evidence type="ECO:0000256" key="2">
    <source>
        <dbReference type="ARBA" id="ARBA00022692"/>
    </source>
</evidence>
<evidence type="ECO:0000256" key="5">
    <source>
        <dbReference type="SAM" id="Phobius"/>
    </source>
</evidence>
<proteinExistence type="predicted"/>
<keyword evidence="3 5" id="KW-1133">Transmembrane helix</keyword>
<feature type="transmembrane region" description="Helical" evidence="5">
    <location>
        <begin position="42"/>
        <end position="62"/>
    </location>
</feature>
<evidence type="ECO:0000313" key="7">
    <source>
        <dbReference type="EMBL" id="CAB4568881.1"/>
    </source>
</evidence>
<reference evidence="7" key="1">
    <citation type="submission" date="2020-05" db="EMBL/GenBank/DDBJ databases">
        <authorList>
            <person name="Chiriac C."/>
            <person name="Salcher M."/>
            <person name="Ghai R."/>
            <person name="Kavagutti S V."/>
        </authorList>
    </citation>
    <scope>NUCLEOTIDE SEQUENCE</scope>
</reference>
<name>A0A6J6DXJ5_9ZZZZ</name>
<feature type="transmembrane region" description="Helical" evidence="5">
    <location>
        <begin position="157"/>
        <end position="179"/>
    </location>
</feature>
<accession>A0A6J6DXJ5</accession>
<feature type="transmembrane region" description="Helical" evidence="5">
    <location>
        <begin position="224"/>
        <end position="241"/>
    </location>
</feature>
<feature type="domain" description="EamA" evidence="6">
    <location>
        <begin position="160"/>
        <end position="295"/>
    </location>
</feature>
<gene>
    <name evidence="7" type="ORF">UFOPK1591_01184</name>
</gene>
<feature type="transmembrane region" description="Helical" evidence="5">
    <location>
        <begin position="74"/>
        <end position="95"/>
    </location>
</feature>
<comment type="subcellular location">
    <subcellularLocation>
        <location evidence="1">Membrane</location>
        <topology evidence="1">Multi-pass membrane protein</topology>
    </subcellularLocation>
</comment>
<dbReference type="PANTHER" id="PTHR32322">
    <property type="entry name" value="INNER MEMBRANE TRANSPORTER"/>
    <property type="match status" value="1"/>
</dbReference>
<dbReference type="EMBL" id="CAEZTD010000105">
    <property type="protein sequence ID" value="CAB4568881.1"/>
    <property type="molecule type" value="Genomic_DNA"/>
</dbReference>